<evidence type="ECO:0000313" key="3">
    <source>
        <dbReference type="EMBL" id="QDS91448.1"/>
    </source>
</evidence>
<keyword evidence="4" id="KW-1185">Reference proteome</keyword>
<feature type="domain" description="SLA1 homology" evidence="2">
    <location>
        <begin position="27"/>
        <end position="82"/>
    </location>
</feature>
<keyword evidence="1" id="KW-0732">Signal</keyword>
<sequence precursor="true">MHWSKCNAVMLCLAIGLALFCQSTGSSQEQRTWKDTTGQFSIDAVLNSQDENSVSLKTVDGRLMNVPKSKLSKSDLDYLQALPATAPTPSAAAAEQMLTAKLNGEPTAGKPKETLPDFLSRIGTPFYIDRASLEEIGLTLEVEINTDVPAPSLADQLDAALAPLSLTWYRLRTVLVVATKEATEKKGMETLAYRIPIPRNDVSAVKARLETVEPSSWESSGGDGTIAVLPGAMMIRQSPEIHRQLARQLKLRPLPHRYVQPLDNQIVSVQITRGNLEAFAKQIGDQLKRNITLADSNARNALLTADFTNVTAADALEVAANRIDGEWLENPAGLELVSKQQASQQLEQRRVTIPFGSPQASSLIIQSIMNLVEPDSWAPLGGPGNMQYAGGKSFQVSQTQPVFRKLGQLIADLSVVR</sequence>
<protein>
    <recommendedName>
        <fullName evidence="2">SLA1 homology domain-containing protein</fullName>
    </recommendedName>
</protein>
<dbReference type="Pfam" id="PF03983">
    <property type="entry name" value="SHD1"/>
    <property type="match status" value="1"/>
</dbReference>
<feature type="signal peptide" evidence="1">
    <location>
        <begin position="1"/>
        <end position="23"/>
    </location>
</feature>
<dbReference type="Proteomes" id="UP000320672">
    <property type="component" value="Chromosome"/>
</dbReference>
<dbReference type="RefSeq" id="WP_218932919.1">
    <property type="nucleotide sequence ID" value="NZ_CP036262.1"/>
</dbReference>
<evidence type="ECO:0000259" key="2">
    <source>
        <dbReference type="Pfam" id="PF03983"/>
    </source>
</evidence>
<organism evidence="3 4">
    <name type="scientific">Roseimaritima multifibrata</name>
    <dbReference type="NCBI Taxonomy" id="1930274"/>
    <lineage>
        <taxon>Bacteria</taxon>
        <taxon>Pseudomonadati</taxon>
        <taxon>Planctomycetota</taxon>
        <taxon>Planctomycetia</taxon>
        <taxon>Pirellulales</taxon>
        <taxon>Pirellulaceae</taxon>
        <taxon>Roseimaritima</taxon>
    </lineage>
</organism>
<dbReference type="AlphaFoldDB" id="A0A517M976"/>
<reference evidence="3 4" key="1">
    <citation type="submission" date="2019-02" db="EMBL/GenBank/DDBJ databases">
        <title>Deep-cultivation of Planctomycetes and their phenomic and genomic characterization uncovers novel biology.</title>
        <authorList>
            <person name="Wiegand S."/>
            <person name="Jogler M."/>
            <person name="Boedeker C."/>
            <person name="Pinto D."/>
            <person name="Vollmers J."/>
            <person name="Rivas-Marin E."/>
            <person name="Kohn T."/>
            <person name="Peeters S.H."/>
            <person name="Heuer A."/>
            <person name="Rast P."/>
            <person name="Oberbeckmann S."/>
            <person name="Bunk B."/>
            <person name="Jeske O."/>
            <person name="Meyerdierks A."/>
            <person name="Storesund J.E."/>
            <person name="Kallscheuer N."/>
            <person name="Luecker S."/>
            <person name="Lage O.M."/>
            <person name="Pohl T."/>
            <person name="Merkel B.J."/>
            <person name="Hornburger P."/>
            <person name="Mueller R.-W."/>
            <person name="Bruemmer F."/>
            <person name="Labrenz M."/>
            <person name="Spormann A.M."/>
            <person name="Op den Camp H."/>
            <person name="Overmann J."/>
            <person name="Amann R."/>
            <person name="Jetten M.S.M."/>
            <person name="Mascher T."/>
            <person name="Medema M.H."/>
            <person name="Devos D.P."/>
            <person name="Kaster A.-K."/>
            <person name="Ovreas L."/>
            <person name="Rohde M."/>
            <person name="Galperin M.Y."/>
            <person name="Jogler C."/>
        </authorList>
    </citation>
    <scope>NUCLEOTIDE SEQUENCE [LARGE SCALE GENOMIC DNA]</scope>
    <source>
        <strain evidence="3 4">FF011L</strain>
    </source>
</reference>
<dbReference type="GO" id="GO:0008092">
    <property type="term" value="F:cytoskeletal protein binding"/>
    <property type="evidence" value="ECO:0007669"/>
    <property type="project" value="InterPro"/>
</dbReference>
<name>A0A517M976_9BACT</name>
<dbReference type="GO" id="GO:0030674">
    <property type="term" value="F:protein-macromolecule adaptor activity"/>
    <property type="evidence" value="ECO:0007669"/>
    <property type="project" value="InterPro"/>
</dbReference>
<dbReference type="GO" id="GO:0043130">
    <property type="term" value="F:ubiquitin binding"/>
    <property type="evidence" value="ECO:0007669"/>
    <property type="project" value="InterPro"/>
</dbReference>
<gene>
    <name evidence="3" type="ORF">FF011L_01780</name>
</gene>
<feature type="chain" id="PRO_5022123354" description="SLA1 homology domain-containing protein" evidence="1">
    <location>
        <begin position="24"/>
        <end position="417"/>
    </location>
</feature>
<dbReference type="InterPro" id="IPR007131">
    <property type="entry name" value="SHD1"/>
</dbReference>
<evidence type="ECO:0000256" key="1">
    <source>
        <dbReference type="SAM" id="SignalP"/>
    </source>
</evidence>
<dbReference type="KEGG" id="rml:FF011L_01780"/>
<dbReference type="GO" id="GO:0042802">
    <property type="term" value="F:identical protein binding"/>
    <property type="evidence" value="ECO:0007669"/>
    <property type="project" value="InterPro"/>
</dbReference>
<evidence type="ECO:0000313" key="4">
    <source>
        <dbReference type="Proteomes" id="UP000320672"/>
    </source>
</evidence>
<proteinExistence type="predicted"/>
<dbReference type="Gene3D" id="2.30.30.700">
    <property type="entry name" value="SLA1 homology domain 1"/>
    <property type="match status" value="1"/>
</dbReference>
<dbReference type="EMBL" id="CP036262">
    <property type="protein sequence ID" value="QDS91448.1"/>
    <property type="molecule type" value="Genomic_DNA"/>
</dbReference>
<accession>A0A517M976</accession>